<accession>A0A1F7JAR4</accession>
<evidence type="ECO:0000313" key="2">
    <source>
        <dbReference type="EMBL" id="OGK52708.1"/>
    </source>
</evidence>
<gene>
    <name evidence="2" type="ORF">A3B02_00365</name>
</gene>
<proteinExistence type="predicted"/>
<evidence type="ECO:0000313" key="3">
    <source>
        <dbReference type="Proteomes" id="UP000178914"/>
    </source>
</evidence>
<sequence length="153" mass="16895">MYNKKILIIVGVVGVVLVSLLVILMLLNQQGTQGGNSFDQNVIPTLSQTTGTNEGLTPPTDGDVPINREAFKEIVTDYRTTRPDFFLKVYVPFQNNDFAVTSMFKESGGKAYFEFVVKSKSGSVVAARESFIQWAENLGLTSDQISSLKITYE</sequence>
<keyword evidence="1" id="KW-0472">Membrane</keyword>
<evidence type="ECO:0000256" key="1">
    <source>
        <dbReference type="SAM" id="Phobius"/>
    </source>
</evidence>
<dbReference type="AlphaFoldDB" id="A0A1F7JAR4"/>
<organism evidence="2 3">
    <name type="scientific">Candidatus Roizmanbacteria bacterium RIFCSPLOWO2_01_FULL_42_14</name>
    <dbReference type="NCBI Taxonomy" id="1802068"/>
    <lineage>
        <taxon>Bacteria</taxon>
        <taxon>Candidatus Roizmaniibacteriota</taxon>
    </lineage>
</organism>
<keyword evidence="1" id="KW-0812">Transmembrane</keyword>
<comment type="caution">
    <text evidence="2">The sequence shown here is derived from an EMBL/GenBank/DDBJ whole genome shotgun (WGS) entry which is preliminary data.</text>
</comment>
<reference evidence="2 3" key="1">
    <citation type="journal article" date="2016" name="Nat. Commun.">
        <title>Thousands of microbial genomes shed light on interconnected biogeochemical processes in an aquifer system.</title>
        <authorList>
            <person name="Anantharaman K."/>
            <person name="Brown C.T."/>
            <person name="Hug L.A."/>
            <person name="Sharon I."/>
            <person name="Castelle C.J."/>
            <person name="Probst A.J."/>
            <person name="Thomas B.C."/>
            <person name="Singh A."/>
            <person name="Wilkins M.J."/>
            <person name="Karaoz U."/>
            <person name="Brodie E.L."/>
            <person name="Williams K.H."/>
            <person name="Hubbard S.S."/>
            <person name="Banfield J.F."/>
        </authorList>
    </citation>
    <scope>NUCLEOTIDE SEQUENCE [LARGE SCALE GENOMIC DNA]</scope>
</reference>
<feature type="transmembrane region" description="Helical" evidence="1">
    <location>
        <begin position="6"/>
        <end position="27"/>
    </location>
</feature>
<protein>
    <submittedName>
        <fullName evidence="2">Uncharacterized protein</fullName>
    </submittedName>
</protein>
<dbReference type="STRING" id="1802068.A3B02_00365"/>
<dbReference type="EMBL" id="MGAS01000001">
    <property type="protein sequence ID" value="OGK52708.1"/>
    <property type="molecule type" value="Genomic_DNA"/>
</dbReference>
<dbReference type="Proteomes" id="UP000178914">
    <property type="component" value="Unassembled WGS sequence"/>
</dbReference>
<keyword evidence="1" id="KW-1133">Transmembrane helix</keyword>
<name>A0A1F7JAR4_9BACT</name>